<sequence>MGIGAGFLYVPALAVQAHHWKERKAFAMGMVTIGSSIGSIFFPIMLNQLFEKPSVGFGWGIRASAFVVLGLLVFANLLMSDRRPPESEKRKAAPDIKGIMTDVPYLLCILASLFVNLGVFFPYFYLQLFSILHNVDPNIAFYFLAILSAASLPGRLLPNILADRFGPFNALITAVGISGALIFAMFGTSTVGSLVTFAVFYGFFSGAFISLCPACLASLSKNPNEVGVRFGIGYFLAGFGVLVGTPIDGHLLGDTSIWSKPIVFSAVTVLVGFFGLLGVRWMLVQRRGTQLV</sequence>
<gene>
    <name evidence="5" type="ORF">VKT23_009859</name>
</gene>
<keyword evidence="3" id="KW-1133">Transmembrane helix</keyword>
<dbReference type="SUPFAM" id="SSF103473">
    <property type="entry name" value="MFS general substrate transporter"/>
    <property type="match status" value="1"/>
</dbReference>
<dbReference type="InterPro" id="IPR020846">
    <property type="entry name" value="MFS_dom"/>
</dbReference>
<feature type="transmembrane region" description="Helical" evidence="3">
    <location>
        <begin position="262"/>
        <end position="283"/>
    </location>
</feature>
<proteinExistence type="inferred from homology"/>
<accession>A0ABR1JI78</accession>
<evidence type="ECO:0000256" key="3">
    <source>
        <dbReference type="SAM" id="Phobius"/>
    </source>
</evidence>
<dbReference type="EMBL" id="JBANRG010000017">
    <property type="protein sequence ID" value="KAK7458849.1"/>
    <property type="molecule type" value="Genomic_DNA"/>
</dbReference>
<keyword evidence="3" id="KW-0472">Membrane</keyword>
<dbReference type="InterPro" id="IPR050327">
    <property type="entry name" value="Proton-linked_MCT"/>
</dbReference>
<dbReference type="PROSITE" id="PS50850">
    <property type="entry name" value="MFS"/>
    <property type="match status" value="1"/>
</dbReference>
<dbReference type="InterPro" id="IPR011701">
    <property type="entry name" value="MFS"/>
</dbReference>
<feature type="transmembrane region" description="Helical" evidence="3">
    <location>
        <begin position="25"/>
        <end position="45"/>
    </location>
</feature>
<feature type="transmembrane region" description="Helical" evidence="3">
    <location>
        <begin position="168"/>
        <end position="186"/>
    </location>
</feature>
<evidence type="ECO:0000313" key="5">
    <source>
        <dbReference type="EMBL" id="KAK7458849.1"/>
    </source>
</evidence>
<evidence type="ECO:0000256" key="2">
    <source>
        <dbReference type="ARBA" id="ARBA00006727"/>
    </source>
</evidence>
<comment type="caution">
    <text evidence="5">The sequence shown here is derived from an EMBL/GenBank/DDBJ whole genome shotgun (WGS) entry which is preliminary data.</text>
</comment>
<organism evidence="5 6">
    <name type="scientific">Marasmiellus scandens</name>
    <dbReference type="NCBI Taxonomy" id="2682957"/>
    <lineage>
        <taxon>Eukaryota</taxon>
        <taxon>Fungi</taxon>
        <taxon>Dikarya</taxon>
        <taxon>Basidiomycota</taxon>
        <taxon>Agaricomycotina</taxon>
        <taxon>Agaricomycetes</taxon>
        <taxon>Agaricomycetidae</taxon>
        <taxon>Agaricales</taxon>
        <taxon>Marasmiineae</taxon>
        <taxon>Omphalotaceae</taxon>
        <taxon>Marasmiellus</taxon>
    </lineage>
</organism>
<keyword evidence="3" id="KW-0812">Transmembrane</keyword>
<dbReference type="PANTHER" id="PTHR11360">
    <property type="entry name" value="MONOCARBOXYLATE TRANSPORTER"/>
    <property type="match status" value="1"/>
</dbReference>
<feature type="transmembrane region" description="Helical" evidence="3">
    <location>
        <begin position="139"/>
        <end position="156"/>
    </location>
</feature>
<evidence type="ECO:0000259" key="4">
    <source>
        <dbReference type="PROSITE" id="PS50850"/>
    </source>
</evidence>
<feature type="domain" description="Major facilitator superfamily (MFS) profile" evidence="4">
    <location>
        <begin position="1"/>
        <end position="290"/>
    </location>
</feature>
<dbReference type="Gene3D" id="1.20.1250.20">
    <property type="entry name" value="MFS general substrate transporter like domains"/>
    <property type="match status" value="1"/>
</dbReference>
<evidence type="ECO:0000256" key="1">
    <source>
        <dbReference type="ARBA" id="ARBA00004141"/>
    </source>
</evidence>
<keyword evidence="6" id="KW-1185">Reference proteome</keyword>
<feature type="transmembrane region" description="Helical" evidence="3">
    <location>
        <begin position="226"/>
        <end position="247"/>
    </location>
</feature>
<feature type="transmembrane region" description="Helical" evidence="3">
    <location>
        <begin position="99"/>
        <end position="124"/>
    </location>
</feature>
<dbReference type="InterPro" id="IPR036259">
    <property type="entry name" value="MFS_trans_sf"/>
</dbReference>
<dbReference type="PANTHER" id="PTHR11360:SF177">
    <property type="entry name" value="RIBOFLAVIN TRANSPORTER MCH5"/>
    <property type="match status" value="1"/>
</dbReference>
<comment type="subcellular location">
    <subcellularLocation>
        <location evidence="1">Membrane</location>
        <topology evidence="1">Multi-pass membrane protein</topology>
    </subcellularLocation>
</comment>
<feature type="transmembrane region" description="Helical" evidence="3">
    <location>
        <begin position="57"/>
        <end position="78"/>
    </location>
</feature>
<dbReference type="Proteomes" id="UP001498398">
    <property type="component" value="Unassembled WGS sequence"/>
</dbReference>
<dbReference type="Pfam" id="PF07690">
    <property type="entry name" value="MFS_1"/>
    <property type="match status" value="1"/>
</dbReference>
<evidence type="ECO:0000313" key="6">
    <source>
        <dbReference type="Proteomes" id="UP001498398"/>
    </source>
</evidence>
<name>A0ABR1JI78_9AGAR</name>
<comment type="similarity">
    <text evidence="2">Belongs to the major facilitator superfamily. Monocarboxylate porter (TC 2.A.1.13) family.</text>
</comment>
<feature type="transmembrane region" description="Helical" evidence="3">
    <location>
        <begin position="198"/>
        <end position="219"/>
    </location>
</feature>
<reference evidence="5 6" key="1">
    <citation type="submission" date="2024-01" db="EMBL/GenBank/DDBJ databases">
        <title>A draft genome for the cacao thread blight pathogen Marasmiellus scandens.</title>
        <authorList>
            <person name="Baruah I.K."/>
            <person name="Leung J."/>
            <person name="Bukari Y."/>
            <person name="Amoako-Attah I."/>
            <person name="Meinhardt L.W."/>
            <person name="Bailey B.A."/>
            <person name="Cohen S.P."/>
        </authorList>
    </citation>
    <scope>NUCLEOTIDE SEQUENCE [LARGE SCALE GENOMIC DNA]</scope>
    <source>
        <strain evidence="5 6">GH-19</strain>
    </source>
</reference>
<protein>
    <recommendedName>
        <fullName evidence="4">Major facilitator superfamily (MFS) profile domain-containing protein</fullName>
    </recommendedName>
</protein>